<dbReference type="Gene3D" id="3.90.550.10">
    <property type="entry name" value="Spore Coat Polysaccharide Biosynthesis Protein SpsA, Chain A"/>
    <property type="match status" value="1"/>
</dbReference>
<dbReference type="PANTHER" id="PTHR48090">
    <property type="entry name" value="UNDECAPRENYL-PHOSPHATE 4-DEOXY-4-FORMAMIDO-L-ARABINOSE TRANSFERASE-RELATED"/>
    <property type="match status" value="1"/>
</dbReference>
<evidence type="ECO:0000313" key="4">
    <source>
        <dbReference type="Proteomes" id="UP000051984"/>
    </source>
</evidence>
<dbReference type="Pfam" id="PF00535">
    <property type="entry name" value="Glycos_transf_2"/>
    <property type="match status" value="1"/>
</dbReference>
<dbReference type="Proteomes" id="UP000051984">
    <property type="component" value="Unassembled WGS sequence"/>
</dbReference>
<dbReference type="eggNOG" id="COG1216">
    <property type="taxonomic scope" value="Bacteria"/>
</dbReference>
<keyword evidence="3" id="KW-0808">Transferase</keyword>
<dbReference type="InterPro" id="IPR050256">
    <property type="entry name" value="Glycosyltransferase_2"/>
</dbReference>
<gene>
    <name evidence="3" type="ORF">FD51_GL002624</name>
</gene>
<reference evidence="3 4" key="1">
    <citation type="journal article" date="2015" name="Genome Announc.">
        <title>Expanding the biotechnology potential of lactobacilli through comparative genomics of 213 strains and associated genera.</title>
        <authorList>
            <person name="Sun Z."/>
            <person name="Harris H.M."/>
            <person name="McCann A."/>
            <person name="Guo C."/>
            <person name="Argimon S."/>
            <person name="Zhang W."/>
            <person name="Yang X."/>
            <person name="Jeffery I.B."/>
            <person name="Cooney J.C."/>
            <person name="Kagawa T.F."/>
            <person name="Liu W."/>
            <person name="Song Y."/>
            <person name="Salvetti E."/>
            <person name="Wrobel A."/>
            <person name="Rasinkangas P."/>
            <person name="Parkhill J."/>
            <person name="Rea M.C."/>
            <person name="O'Sullivan O."/>
            <person name="Ritari J."/>
            <person name="Douillard F.P."/>
            <person name="Paul Ross R."/>
            <person name="Yang R."/>
            <person name="Briner A.E."/>
            <person name="Felis G.E."/>
            <person name="de Vos W.M."/>
            <person name="Barrangou R."/>
            <person name="Klaenhammer T.R."/>
            <person name="Caufield P.W."/>
            <person name="Cui Y."/>
            <person name="Zhang H."/>
            <person name="O'Toole P.W."/>
        </authorList>
    </citation>
    <scope>NUCLEOTIDE SEQUENCE [LARGE SCALE GENOMIC DNA]</scope>
    <source>
        <strain evidence="3 4">DSM 20178</strain>
    </source>
</reference>
<feature type="transmembrane region" description="Helical" evidence="1">
    <location>
        <begin position="284"/>
        <end position="309"/>
    </location>
</feature>
<dbReference type="PANTHER" id="PTHR48090:SF8">
    <property type="entry name" value="GLYCOSYLTRANSFERASE CSBB-RELATED"/>
    <property type="match status" value="1"/>
</dbReference>
<dbReference type="GO" id="GO:0005886">
    <property type="term" value="C:plasma membrane"/>
    <property type="evidence" value="ECO:0007669"/>
    <property type="project" value="TreeGrafter"/>
</dbReference>
<comment type="caution">
    <text evidence="3">The sequence shown here is derived from an EMBL/GenBank/DDBJ whole genome shotgun (WGS) entry which is preliminary data.</text>
</comment>
<name>A0A0R1ETF8_LACZE</name>
<dbReference type="GO" id="GO:0016740">
    <property type="term" value="F:transferase activity"/>
    <property type="evidence" value="ECO:0007669"/>
    <property type="project" value="UniProtKB-KW"/>
</dbReference>
<dbReference type="AlphaFoldDB" id="A0A0R1ETF8"/>
<dbReference type="InterPro" id="IPR029044">
    <property type="entry name" value="Nucleotide-diphossugar_trans"/>
</dbReference>
<keyword evidence="1" id="KW-1133">Transmembrane helix</keyword>
<dbReference type="PATRIC" id="fig|1423816.3.peg.2730"/>
<evidence type="ECO:0000313" key="3">
    <source>
        <dbReference type="EMBL" id="KRK12496.1"/>
    </source>
</evidence>
<feature type="domain" description="Glycosyltransferase 2-like" evidence="2">
    <location>
        <begin position="59"/>
        <end position="222"/>
    </location>
</feature>
<organism evidence="3 4">
    <name type="scientific">Lacticaseibacillus zeae DSM 20178 = KCTC 3804</name>
    <dbReference type="NCBI Taxonomy" id="1423816"/>
    <lineage>
        <taxon>Bacteria</taxon>
        <taxon>Bacillati</taxon>
        <taxon>Bacillota</taxon>
        <taxon>Bacilli</taxon>
        <taxon>Lactobacillales</taxon>
        <taxon>Lactobacillaceae</taxon>
        <taxon>Lacticaseibacillus</taxon>
    </lineage>
</organism>
<feature type="transmembrane region" description="Helical" evidence="1">
    <location>
        <begin position="321"/>
        <end position="342"/>
    </location>
</feature>
<evidence type="ECO:0000259" key="2">
    <source>
        <dbReference type="Pfam" id="PF00535"/>
    </source>
</evidence>
<evidence type="ECO:0000256" key="1">
    <source>
        <dbReference type="SAM" id="Phobius"/>
    </source>
</evidence>
<protein>
    <submittedName>
        <fullName evidence="3">Glycosyl transferase, group 2</fullName>
    </submittedName>
</protein>
<dbReference type="InterPro" id="IPR001173">
    <property type="entry name" value="Glyco_trans_2-like"/>
</dbReference>
<dbReference type="SUPFAM" id="SSF53448">
    <property type="entry name" value="Nucleotide-diphospho-sugar transferases"/>
    <property type="match status" value="1"/>
</dbReference>
<dbReference type="EMBL" id="AZCT01000006">
    <property type="protein sequence ID" value="KRK12496.1"/>
    <property type="molecule type" value="Genomic_DNA"/>
</dbReference>
<accession>A0A0R1ETF8</accession>
<keyword evidence="1" id="KW-0812">Transmembrane</keyword>
<dbReference type="AntiFam" id="ANF00267">
    <property type="entry name" value="DNA repeat translations related to WP_015765070.1"/>
</dbReference>
<keyword evidence="1" id="KW-0472">Membrane</keyword>
<sequence>MLVIIITRSLAQKPERKNLGAMAKTGPSHPRPLTLRLLIALARAHFSKEVPSMPQSVAIIIPCHNESENVPLIYQALMKTFQTDLTQLEPQIWYVNDGSTDDTLAQVQHLQDSNAQVHYIDLSRSFGKEAAMYAGLVTAKADYYAVMDADLQDPPAMLPDMYAALQEGYDMAGAQRTDRSGEAPVRSFFSNLFYKFINRVSQTQIVPGARDFRLMTRQVVDAIVHMTERNRFSKGLFSWVGFKTKYLPYQNIERQHGETSWSFTGLLRYAIDGIIDFSDAPLTFVSMIGIISFLGAFAALVFIVIRAALYGDPTAGWPSMVSIFLMIGGIQLFALGIVGRYIGRIYIETKQRPIFIARKIK</sequence>
<dbReference type="CDD" id="cd04187">
    <property type="entry name" value="DPM1_like_bac"/>
    <property type="match status" value="1"/>
</dbReference>
<dbReference type="NCBIfam" id="NF040517">
    <property type="entry name" value="Lacto_Palin_RP2"/>
    <property type="match status" value="1"/>
</dbReference>
<proteinExistence type="predicted"/>